<keyword evidence="2" id="KW-1185">Reference proteome</keyword>
<protein>
    <submittedName>
        <fullName evidence="1">Uncharacterized protein</fullName>
    </submittedName>
</protein>
<comment type="caution">
    <text evidence="1">The sequence shown here is derived from an EMBL/GenBank/DDBJ whole genome shotgun (WGS) entry which is preliminary data.</text>
</comment>
<accession>A0A8H5XSL0</accession>
<name>A0A8H5XSL0_9HYPO</name>
<evidence type="ECO:0000313" key="2">
    <source>
        <dbReference type="Proteomes" id="UP000532311"/>
    </source>
</evidence>
<dbReference type="Proteomes" id="UP000532311">
    <property type="component" value="Unassembled WGS sequence"/>
</dbReference>
<gene>
    <name evidence="1" type="ORF">FGLOB1_11890</name>
</gene>
<sequence>MRDHYLWTVACMMDVLDAHEQTRWPKQELLCVVCPNFTRVGGDDDDNWTPPQRTAESHDYINSRIRVIALHDPQITQKPANRDIKKDENHVAKDDIKKHTVKESIKAFLQRKQHHASERLADQVKHDVDYAQTLLTKSRDLVTKHDGMLTWICGTISEIQDNLARFNGCIPIQNDTGVALKRSKRRWEEHSRVLEANHSSLMAAINVMHQLTLTQRKSEPAWSSMPPSD</sequence>
<dbReference type="EMBL" id="JAAQPF010000642">
    <property type="protein sequence ID" value="KAF5698650.1"/>
    <property type="molecule type" value="Genomic_DNA"/>
</dbReference>
<evidence type="ECO:0000313" key="1">
    <source>
        <dbReference type="EMBL" id="KAF5698650.1"/>
    </source>
</evidence>
<proteinExistence type="predicted"/>
<reference evidence="1 2" key="1">
    <citation type="submission" date="2020-05" db="EMBL/GenBank/DDBJ databases">
        <title>Identification and distribution of gene clusters putatively required for synthesis of sphingolipid metabolism inhibitors in phylogenetically diverse species of the filamentous fungus Fusarium.</title>
        <authorList>
            <person name="Kim H.-S."/>
            <person name="Busman M."/>
            <person name="Brown D.W."/>
            <person name="Divon H."/>
            <person name="Uhlig S."/>
            <person name="Proctor R.H."/>
        </authorList>
    </citation>
    <scope>NUCLEOTIDE SEQUENCE [LARGE SCALE GENOMIC DNA]</scope>
    <source>
        <strain evidence="1 2">NRRL 26131</strain>
    </source>
</reference>
<organism evidence="1 2">
    <name type="scientific">Fusarium globosum</name>
    <dbReference type="NCBI Taxonomy" id="78864"/>
    <lineage>
        <taxon>Eukaryota</taxon>
        <taxon>Fungi</taxon>
        <taxon>Dikarya</taxon>
        <taxon>Ascomycota</taxon>
        <taxon>Pezizomycotina</taxon>
        <taxon>Sordariomycetes</taxon>
        <taxon>Hypocreomycetidae</taxon>
        <taxon>Hypocreales</taxon>
        <taxon>Nectriaceae</taxon>
        <taxon>Fusarium</taxon>
        <taxon>Fusarium fujikuroi species complex</taxon>
    </lineage>
</organism>
<dbReference type="AlphaFoldDB" id="A0A8H5XSL0"/>